<feature type="binding site" description="axial binding residue" evidence="12">
    <location>
        <position position="438"/>
    </location>
    <ligand>
        <name>heme</name>
        <dbReference type="ChEBI" id="CHEBI:30413"/>
    </ligand>
    <ligandPart>
        <name>Fe</name>
        <dbReference type="ChEBI" id="CHEBI:18248"/>
    </ligandPart>
</feature>
<evidence type="ECO:0000256" key="3">
    <source>
        <dbReference type="ARBA" id="ARBA00010617"/>
    </source>
</evidence>
<evidence type="ECO:0000256" key="6">
    <source>
        <dbReference type="ARBA" id="ARBA00023004"/>
    </source>
</evidence>
<comment type="subcellular location">
    <subcellularLocation>
        <location evidence="2">Membrane</location>
    </subcellularLocation>
</comment>
<evidence type="ECO:0000256" key="11">
    <source>
        <dbReference type="ARBA" id="ARBA00043174"/>
    </source>
</evidence>
<dbReference type="GO" id="GO:0005506">
    <property type="term" value="F:iron ion binding"/>
    <property type="evidence" value="ECO:0007669"/>
    <property type="project" value="InterPro"/>
</dbReference>
<dbReference type="InterPro" id="IPR017972">
    <property type="entry name" value="Cyt_P450_CS"/>
</dbReference>
<keyword evidence="12 13" id="KW-0349">Heme</keyword>
<dbReference type="STRING" id="329046.A0A1Y2D3L2"/>
<dbReference type="GO" id="GO:0070330">
    <property type="term" value="F:aromatase activity"/>
    <property type="evidence" value="ECO:0007669"/>
    <property type="project" value="UniProtKB-EC"/>
</dbReference>
<comment type="cofactor">
    <cofactor evidence="1 12">
        <name>heme</name>
        <dbReference type="ChEBI" id="CHEBI:30413"/>
    </cofactor>
</comment>
<dbReference type="EC" id="1.14.14.14" evidence="9"/>
<dbReference type="PRINTS" id="PR00385">
    <property type="entry name" value="P450"/>
</dbReference>
<evidence type="ECO:0000256" key="5">
    <source>
        <dbReference type="ARBA" id="ARBA00023002"/>
    </source>
</evidence>
<organism evidence="14 15">
    <name type="scientific">Rhizoclosmatium globosum</name>
    <dbReference type="NCBI Taxonomy" id="329046"/>
    <lineage>
        <taxon>Eukaryota</taxon>
        <taxon>Fungi</taxon>
        <taxon>Fungi incertae sedis</taxon>
        <taxon>Chytridiomycota</taxon>
        <taxon>Chytridiomycota incertae sedis</taxon>
        <taxon>Chytridiomycetes</taxon>
        <taxon>Chytridiales</taxon>
        <taxon>Chytriomycetaceae</taxon>
        <taxon>Rhizoclosmatium</taxon>
    </lineage>
</organism>
<dbReference type="SUPFAM" id="SSF48264">
    <property type="entry name" value="Cytochrome P450"/>
    <property type="match status" value="1"/>
</dbReference>
<keyword evidence="7 13" id="KW-0503">Monooxygenase</keyword>
<evidence type="ECO:0000256" key="10">
    <source>
        <dbReference type="ARBA" id="ARBA00042499"/>
    </source>
</evidence>
<dbReference type="Gene3D" id="1.10.630.10">
    <property type="entry name" value="Cytochrome P450"/>
    <property type="match status" value="1"/>
</dbReference>
<accession>A0A1Y2D3L2</accession>
<dbReference type="GO" id="GO:0020037">
    <property type="term" value="F:heme binding"/>
    <property type="evidence" value="ECO:0007669"/>
    <property type="project" value="InterPro"/>
</dbReference>
<keyword evidence="8" id="KW-0472">Membrane</keyword>
<evidence type="ECO:0000256" key="4">
    <source>
        <dbReference type="ARBA" id="ARBA00022723"/>
    </source>
</evidence>
<dbReference type="CDD" id="cd00302">
    <property type="entry name" value="cytochrome_P450"/>
    <property type="match status" value="1"/>
</dbReference>
<dbReference type="OrthoDB" id="2119687at2759"/>
<dbReference type="InterPro" id="IPR050196">
    <property type="entry name" value="Cytochrome_P450_Monoox"/>
</dbReference>
<keyword evidence="6 12" id="KW-0408">Iron</keyword>
<dbReference type="Pfam" id="PF00067">
    <property type="entry name" value="p450"/>
    <property type="match status" value="1"/>
</dbReference>
<dbReference type="InterPro" id="IPR002401">
    <property type="entry name" value="Cyt_P450_E_grp-I"/>
</dbReference>
<evidence type="ECO:0000256" key="8">
    <source>
        <dbReference type="ARBA" id="ARBA00023136"/>
    </source>
</evidence>
<dbReference type="InterPro" id="IPR036396">
    <property type="entry name" value="Cyt_P450_sf"/>
</dbReference>
<evidence type="ECO:0000256" key="2">
    <source>
        <dbReference type="ARBA" id="ARBA00004370"/>
    </source>
</evidence>
<evidence type="ECO:0000256" key="12">
    <source>
        <dbReference type="PIRSR" id="PIRSR602401-1"/>
    </source>
</evidence>
<evidence type="ECO:0000256" key="9">
    <source>
        <dbReference type="ARBA" id="ARBA00038885"/>
    </source>
</evidence>
<name>A0A1Y2D3L2_9FUNG</name>
<dbReference type="InterPro" id="IPR001128">
    <property type="entry name" value="Cyt_P450"/>
</dbReference>
<keyword evidence="15" id="KW-1185">Reference proteome</keyword>
<evidence type="ECO:0000313" key="15">
    <source>
        <dbReference type="Proteomes" id="UP000193642"/>
    </source>
</evidence>
<protein>
    <recommendedName>
        <fullName evidence="9">aromatase</fullName>
        <ecNumber evidence="9">1.14.14.14</ecNumber>
    </recommendedName>
    <alternativeName>
        <fullName evidence="11">Cytochrome P-450AROM</fullName>
    </alternativeName>
    <alternativeName>
        <fullName evidence="10">Estrogen synthase</fullName>
    </alternativeName>
</protein>
<sequence length="489" mass="54825">MLFPPRRQTNGPPIAKGYYPIIGHLFAFTNPKGNIALGSILFDGLENETVVESHLLGEVIYIARGGENVKAILGCSQLKQRTGKHEEEGATKLGMQHTGILFNSDVPTWKLHRKLFVENIARPRFLKSLIPKFNEYMDALIPALDELAASSKPILANELTGYISRDNILDIVFSDNNYSAIQYVMDTAASVDNVVPKRDELIDGVSGFMDATQYFMMLPSFVFNYVTRNETKRNEAKVKVLATLVKEKMLAKQEQLNATNDLTSQTMDFATALLQDPSPDMTFERATSVVQEAIIGGQDTSKNTLAFLIYELARNPSVTDTIYQEVIDIVGPHNPITEHDIPQLKMVEAVIFETSRYYNVITAGTRCLTQDLELPESGYVLRKGSNVFVTFCDNHMSEKEWENANKFDPTRFLASDKEGGPLGHGWGFSPFGHGVRKCPGEALALLQMKVFVASLCRRYKFHLAMTGPLQIHESINRQCMNLPVIFERR</sequence>
<dbReference type="PANTHER" id="PTHR24291">
    <property type="entry name" value="CYTOCHROME P450 FAMILY 4"/>
    <property type="match status" value="1"/>
</dbReference>
<reference evidence="14 15" key="1">
    <citation type="submission" date="2016-07" db="EMBL/GenBank/DDBJ databases">
        <title>Pervasive Adenine N6-methylation of Active Genes in Fungi.</title>
        <authorList>
            <consortium name="DOE Joint Genome Institute"/>
            <person name="Mondo S.J."/>
            <person name="Dannebaum R.O."/>
            <person name="Kuo R.C."/>
            <person name="Labutti K."/>
            <person name="Haridas S."/>
            <person name="Kuo A."/>
            <person name="Salamov A."/>
            <person name="Ahrendt S.R."/>
            <person name="Lipzen A."/>
            <person name="Sullivan W."/>
            <person name="Andreopoulos W.B."/>
            <person name="Clum A."/>
            <person name="Lindquist E."/>
            <person name="Daum C."/>
            <person name="Ramamoorthy G.K."/>
            <person name="Gryganskyi A."/>
            <person name="Culley D."/>
            <person name="Magnuson J.K."/>
            <person name="James T.Y."/>
            <person name="O'Malley M.A."/>
            <person name="Stajich J.E."/>
            <person name="Spatafora J.W."/>
            <person name="Visel A."/>
            <person name="Grigoriev I.V."/>
        </authorList>
    </citation>
    <scope>NUCLEOTIDE SEQUENCE [LARGE SCALE GENOMIC DNA]</scope>
    <source>
        <strain evidence="14 15">JEL800</strain>
    </source>
</reference>
<dbReference type="PRINTS" id="PR00463">
    <property type="entry name" value="EP450I"/>
</dbReference>
<dbReference type="Proteomes" id="UP000193642">
    <property type="component" value="Unassembled WGS sequence"/>
</dbReference>
<dbReference type="EMBL" id="MCGO01000002">
    <property type="protein sequence ID" value="ORY53145.1"/>
    <property type="molecule type" value="Genomic_DNA"/>
</dbReference>
<keyword evidence="5 13" id="KW-0560">Oxidoreductase</keyword>
<evidence type="ECO:0000256" key="1">
    <source>
        <dbReference type="ARBA" id="ARBA00001971"/>
    </source>
</evidence>
<dbReference type="PANTHER" id="PTHR24291:SF43">
    <property type="entry name" value="AROMATASE"/>
    <property type="match status" value="1"/>
</dbReference>
<dbReference type="PROSITE" id="PS00086">
    <property type="entry name" value="CYTOCHROME_P450"/>
    <property type="match status" value="1"/>
</dbReference>
<evidence type="ECO:0000256" key="7">
    <source>
        <dbReference type="ARBA" id="ARBA00023033"/>
    </source>
</evidence>
<gene>
    <name evidence="14" type="ORF">BCR33DRAFT_711495</name>
</gene>
<evidence type="ECO:0000313" key="14">
    <source>
        <dbReference type="EMBL" id="ORY53145.1"/>
    </source>
</evidence>
<keyword evidence="4 12" id="KW-0479">Metal-binding</keyword>
<comment type="caution">
    <text evidence="14">The sequence shown here is derived from an EMBL/GenBank/DDBJ whole genome shotgun (WGS) entry which is preliminary data.</text>
</comment>
<comment type="similarity">
    <text evidence="3 13">Belongs to the cytochrome P450 family.</text>
</comment>
<dbReference type="GO" id="GO:0016020">
    <property type="term" value="C:membrane"/>
    <property type="evidence" value="ECO:0007669"/>
    <property type="project" value="UniProtKB-SubCell"/>
</dbReference>
<evidence type="ECO:0000256" key="13">
    <source>
        <dbReference type="RuleBase" id="RU000461"/>
    </source>
</evidence>
<dbReference type="AlphaFoldDB" id="A0A1Y2D3L2"/>
<proteinExistence type="inferred from homology"/>